<dbReference type="SMART" id="SM00922">
    <property type="entry name" value="MR_MLE"/>
    <property type="match status" value="1"/>
</dbReference>
<keyword evidence="3" id="KW-0460">Magnesium</keyword>
<dbReference type="PANTHER" id="PTHR48073">
    <property type="entry name" value="O-SUCCINYLBENZOATE SYNTHASE-RELATED"/>
    <property type="match status" value="1"/>
</dbReference>
<evidence type="ECO:0000256" key="6">
    <source>
        <dbReference type="NCBIfam" id="TIGR01928"/>
    </source>
</evidence>
<dbReference type="InterPro" id="IPR013341">
    <property type="entry name" value="Mandelate_racemase_N_dom"/>
</dbReference>
<sequence length="368" mass="39266">MRLERAHLIHVDLPLVSPFETSFSVQTHRSLLLLRVETDQGVGWGECVAMADPLYSPEFLSAADQVITQFLLPRLAGVDLTAARVGHLLAPVRGHRMAKAAVEMAVLDAELRGANMSLAAYLGAVHDRVPSGVSVGIMPKVDELVAAVGGYLDEGYQRIKLKIKPGWDVEPVRTVRREFGDIPLQVDANAAYTKADLPRLKALDEFGLLLIEQPLEDEDLTEHAYLAARLTTPVCLDESIVSAKSAADAIALGACSIVNIKAGRVGGYLEARRVHDVCAANGVPVWCGGMLETGIGRAANMALAALPNFRLVGDTSASARFFTTDIITEPFVLQDGHISVPTGPGLGVEVDEAALASVTTARSELTFA</sequence>
<dbReference type="AlphaFoldDB" id="A0A934X8K3"/>
<proteinExistence type="predicted"/>
<dbReference type="InterPro" id="IPR010197">
    <property type="entry name" value="OSBS/NAAAR"/>
</dbReference>
<comment type="caution">
    <text evidence="8">The sequence shown here is derived from an EMBL/GenBank/DDBJ whole genome shotgun (WGS) entry which is preliminary data.</text>
</comment>
<dbReference type="SFLD" id="SFLDG00180">
    <property type="entry name" value="muconate_cycloisomerase"/>
    <property type="match status" value="1"/>
</dbReference>
<dbReference type="SUPFAM" id="SSF54826">
    <property type="entry name" value="Enolase N-terminal domain-like"/>
    <property type="match status" value="1"/>
</dbReference>
<gene>
    <name evidence="8" type="primary">menC</name>
    <name evidence="8" type="ORF">IPF40_14250</name>
</gene>
<protein>
    <recommendedName>
        <fullName evidence="5 6">o-succinylbenzoate synthase</fullName>
        <ecNumber evidence="5 6">4.2.1.113</ecNumber>
    </recommendedName>
</protein>
<dbReference type="InterPro" id="IPR013342">
    <property type="entry name" value="Mandelate_racemase_C"/>
</dbReference>
<dbReference type="SUPFAM" id="SSF51604">
    <property type="entry name" value="Enolase C-terminal domain-like"/>
    <property type="match status" value="1"/>
</dbReference>
<dbReference type="Pfam" id="PF02746">
    <property type="entry name" value="MR_MLE_N"/>
    <property type="match status" value="1"/>
</dbReference>
<dbReference type="SFLD" id="SFLDF00009">
    <property type="entry name" value="o-succinylbenzoate_synthase"/>
    <property type="match status" value="1"/>
</dbReference>
<dbReference type="CDD" id="cd03317">
    <property type="entry name" value="NAAAR"/>
    <property type="match status" value="1"/>
</dbReference>
<accession>A0A934X8K3</accession>
<evidence type="ECO:0000259" key="7">
    <source>
        <dbReference type="SMART" id="SM00922"/>
    </source>
</evidence>
<dbReference type="SFLD" id="SFLDS00001">
    <property type="entry name" value="Enolase"/>
    <property type="match status" value="1"/>
</dbReference>
<evidence type="ECO:0000256" key="5">
    <source>
        <dbReference type="ARBA" id="ARBA00029491"/>
    </source>
</evidence>
<evidence type="ECO:0000256" key="2">
    <source>
        <dbReference type="ARBA" id="ARBA00022723"/>
    </source>
</evidence>
<keyword evidence="4 8" id="KW-0456">Lyase</keyword>
<dbReference type="InterPro" id="IPR036849">
    <property type="entry name" value="Enolase-like_C_sf"/>
</dbReference>
<reference evidence="8 9" key="1">
    <citation type="submission" date="2020-10" db="EMBL/GenBank/DDBJ databases">
        <title>Connecting structure to function with the recovery of over 1000 high-quality activated sludge metagenome-assembled genomes encoding full-length rRNA genes using long-read sequencing.</title>
        <authorList>
            <person name="Singleton C.M."/>
            <person name="Petriglieri F."/>
            <person name="Kristensen J.M."/>
            <person name="Kirkegaard R.H."/>
            <person name="Michaelsen T.Y."/>
            <person name="Andersen M.H."/>
            <person name="Karst S.M."/>
            <person name="Dueholm M.S."/>
            <person name="Nielsen P.H."/>
            <person name="Albertsen M."/>
        </authorList>
    </citation>
    <scope>NUCLEOTIDE SEQUENCE [LARGE SCALE GENOMIC DNA]</scope>
    <source>
        <strain evidence="8">AalE_18-Q3-R2-46_BAT3C.188</strain>
    </source>
</reference>
<keyword evidence="2" id="KW-0479">Metal-binding</keyword>
<dbReference type="Pfam" id="PF13378">
    <property type="entry name" value="MR_MLE_C"/>
    <property type="match status" value="1"/>
</dbReference>
<feature type="domain" description="Mandelate racemase/muconate lactonizing enzyme C-terminal" evidence="7">
    <location>
        <begin position="141"/>
        <end position="233"/>
    </location>
</feature>
<dbReference type="InterPro" id="IPR029065">
    <property type="entry name" value="Enolase_C-like"/>
</dbReference>
<evidence type="ECO:0000256" key="4">
    <source>
        <dbReference type="ARBA" id="ARBA00023239"/>
    </source>
</evidence>
<evidence type="ECO:0000313" key="9">
    <source>
        <dbReference type="Proteomes" id="UP000718281"/>
    </source>
</evidence>
<dbReference type="GO" id="GO:0043748">
    <property type="term" value="F:O-succinylbenzoate synthase activity"/>
    <property type="evidence" value="ECO:0007669"/>
    <property type="project" value="UniProtKB-EC"/>
</dbReference>
<dbReference type="GO" id="GO:0046872">
    <property type="term" value="F:metal ion binding"/>
    <property type="evidence" value="ECO:0007669"/>
    <property type="project" value="UniProtKB-KW"/>
</dbReference>
<dbReference type="InterPro" id="IPR029017">
    <property type="entry name" value="Enolase-like_N"/>
</dbReference>
<evidence type="ECO:0000256" key="1">
    <source>
        <dbReference type="ARBA" id="ARBA00001968"/>
    </source>
</evidence>
<dbReference type="GO" id="GO:0009234">
    <property type="term" value="P:menaquinone biosynthetic process"/>
    <property type="evidence" value="ECO:0007669"/>
    <property type="project" value="UniProtKB-UniRule"/>
</dbReference>
<dbReference type="EMBL" id="JADIXZ010000007">
    <property type="protein sequence ID" value="MBK6302138.1"/>
    <property type="molecule type" value="Genomic_DNA"/>
</dbReference>
<dbReference type="EC" id="4.2.1.113" evidence="5 6"/>
<dbReference type="Gene3D" id="3.30.390.10">
    <property type="entry name" value="Enolase-like, N-terminal domain"/>
    <property type="match status" value="1"/>
</dbReference>
<organism evidence="8 9">
    <name type="scientific">Candidatus Phosphoribacter hodrii</name>
    <dbReference type="NCBI Taxonomy" id="2953743"/>
    <lineage>
        <taxon>Bacteria</taxon>
        <taxon>Bacillati</taxon>
        <taxon>Actinomycetota</taxon>
        <taxon>Actinomycetes</taxon>
        <taxon>Micrococcales</taxon>
        <taxon>Dermatophilaceae</taxon>
        <taxon>Candidatus Phosphoribacter</taxon>
    </lineage>
</organism>
<evidence type="ECO:0000313" key="8">
    <source>
        <dbReference type="EMBL" id="MBK6302138.1"/>
    </source>
</evidence>
<dbReference type="Gene3D" id="3.20.20.120">
    <property type="entry name" value="Enolase-like C-terminal domain"/>
    <property type="match status" value="1"/>
</dbReference>
<comment type="cofactor">
    <cofactor evidence="1">
        <name>a divalent metal cation</name>
        <dbReference type="ChEBI" id="CHEBI:60240"/>
    </cofactor>
</comment>
<dbReference type="Proteomes" id="UP000718281">
    <property type="component" value="Unassembled WGS sequence"/>
</dbReference>
<name>A0A934X8K3_9MICO</name>
<evidence type="ECO:0000256" key="3">
    <source>
        <dbReference type="ARBA" id="ARBA00022842"/>
    </source>
</evidence>
<dbReference type="PANTHER" id="PTHR48073:SF5">
    <property type="entry name" value="O-SUCCINYLBENZOATE SYNTHASE"/>
    <property type="match status" value="1"/>
</dbReference>
<dbReference type="GO" id="GO:0016854">
    <property type="term" value="F:racemase and epimerase activity"/>
    <property type="evidence" value="ECO:0007669"/>
    <property type="project" value="UniProtKB-ARBA"/>
</dbReference>
<dbReference type="NCBIfam" id="TIGR01928">
    <property type="entry name" value="menC_lowGC_arch"/>
    <property type="match status" value="1"/>
</dbReference>